<name>A0A0S3PYC5_9BRAD</name>
<evidence type="ECO:0000256" key="1">
    <source>
        <dbReference type="SAM" id="MobiDB-lite"/>
    </source>
</evidence>
<dbReference type="AlphaFoldDB" id="A0A0S3PYC5"/>
<dbReference type="KEGG" id="vgo:GJW-30_1_03449"/>
<dbReference type="SMART" id="SM00530">
    <property type="entry name" value="HTH_XRE"/>
    <property type="match status" value="1"/>
</dbReference>
<dbReference type="InterPro" id="IPR001387">
    <property type="entry name" value="Cro/C1-type_HTH"/>
</dbReference>
<dbReference type="OrthoDB" id="461984at2"/>
<dbReference type="CDD" id="cd00093">
    <property type="entry name" value="HTH_XRE"/>
    <property type="match status" value="1"/>
</dbReference>
<dbReference type="Pfam" id="PF01381">
    <property type="entry name" value="HTH_3"/>
    <property type="match status" value="1"/>
</dbReference>
<feature type="domain" description="HTH cro/C1-type" evidence="2">
    <location>
        <begin position="34"/>
        <end position="71"/>
    </location>
</feature>
<organism evidence="3 4">
    <name type="scientific">Variibacter gotjawalensis</name>
    <dbReference type="NCBI Taxonomy" id="1333996"/>
    <lineage>
        <taxon>Bacteria</taxon>
        <taxon>Pseudomonadati</taxon>
        <taxon>Pseudomonadota</taxon>
        <taxon>Alphaproteobacteria</taxon>
        <taxon>Hyphomicrobiales</taxon>
        <taxon>Nitrobacteraceae</taxon>
        <taxon>Variibacter</taxon>
    </lineage>
</organism>
<reference evidence="3 4" key="1">
    <citation type="submission" date="2015-08" db="EMBL/GenBank/DDBJ databases">
        <title>Investigation of the bacterial diversity of lava forest soil.</title>
        <authorList>
            <person name="Lee J.S."/>
        </authorList>
    </citation>
    <scope>NUCLEOTIDE SEQUENCE [LARGE SCALE GENOMIC DNA]</scope>
    <source>
        <strain evidence="3 4">GJW-30</strain>
    </source>
</reference>
<sequence length="95" mass="10711">MPTSKHRVSDKDAASERALSVSDLKRMKRTPQAKIIRRALGLTQEEFAERYRIPLGTLRDWEQGRTEPDQTAKAYLHVIAAQPKLTASILEKPAA</sequence>
<dbReference type="GO" id="GO:0003677">
    <property type="term" value="F:DNA binding"/>
    <property type="evidence" value="ECO:0007669"/>
    <property type="project" value="InterPro"/>
</dbReference>
<dbReference type="Proteomes" id="UP000236884">
    <property type="component" value="Chromosome"/>
</dbReference>
<protein>
    <submittedName>
        <fullName evidence="3">Putative transcriptional regulator</fullName>
    </submittedName>
</protein>
<gene>
    <name evidence="3" type="ORF">GJW-30_1_03449</name>
</gene>
<proteinExistence type="predicted"/>
<accession>A0A0S3PYC5</accession>
<evidence type="ECO:0000313" key="4">
    <source>
        <dbReference type="Proteomes" id="UP000236884"/>
    </source>
</evidence>
<dbReference type="PROSITE" id="PS50943">
    <property type="entry name" value="HTH_CROC1"/>
    <property type="match status" value="1"/>
</dbReference>
<feature type="region of interest" description="Disordered" evidence="1">
    <location>
        <begin position="1"/>
        <end position="24"/>
    </location>
</feature>
<dbReference type="InterPro" id="IPR010982">
    <property type="entry name" value="Lambda_DNA-bd_dom_sf"/>
</dbReference>
<keyword evidence="4" id="KW-1185">Reference proteome</keyword>
<evidence type="ECO:0000313" key="3">
    <source>
        <dbReference type="EMBL" id="BAT60899.1"/>
    </source>
</evidence>
<evidence type="ECO:0000259" key="2">
    <source>
        <dbReference type="PROSITE" id="PS50943"/>
    </source>
</evidence>
<dbReference type="Gene3D" id="1.10.260.40">
    <property type="entry name" value="lambda repressor-like DNA-binding domains"/>
    <property type="match status" value="1"/>
</dbReference>
<dbReference type="SUPFAM" id="SSF47413">
    <property type="entry name" value="lambda repressor-like DNA-binding domains"/>
    <property type="match status" value="1"/>
</dbReference>
<dbReference type="EMBL" id="AP014946">
    <property type="protein sequence ID" value="BAT60899.1"/>
    <property type="molecule type" value="Genomic_DNA"/>
</dbReference>